<dbReference type="InterPro" id="IPR012340">
    <property type="entry name" value="NA-bd_OB-fold"/>
</dbReference>
<comment type="function">
    <text evidence="6">The RuvA-RuvB-RuvC complex processes Holliday junction (HJ) DNA during genetic recombination and DNA repair, while the RuvA-RuvB complex plays an important role in the rescue of blocked DNA replication forks via replication fork reversal (RFR). RuvA specifically binds to HJ cruciform DNA, conferring on it an open structure. The RuvB hexamer acts as an ATP-dependent pump, pulling dsDNA into and through the RuvAB complex. HJ branch migration allows RuvC to scan DNA until it finds its consensus sequence, where it cleaves and resolves the cruciform DNA.</text>
</comment>
<dbReference type="SUPFAM" id="SSF50249">
    <property type="entry name" value="Nucleic acid-binding proteins"/>
    <property type="match status" value="1"/>
</dbReference>
<evidence type="ECO:0000256" key="4">
    <source>
        <dbReference type="ARBA" id="ARBA00023172"/>
    </source>
</evidence>
<comment type="subcellular location">
    <subcellularLocation>
        <location evidence="6">Cytoplasm</location>
    </subcellularLocation>
</comment>
<evidence type="ECO:0000256" key="5">
    <source>
        <dbReference type="ARBA" id="ARBA00023204"/>
    </source>
</evidence>
<dbReference type="GO" id="GO:0005737">
    <property type="term" value="C:cytoplasm"/>
    <property type="evidence" value="ECO:0007669"/>
    <property type="project" value="UniProtKB-SubCell"/>
</dbReference>
<dbReference type="InterPro" id="IPR003583">
    <property type="entry name" value="Hlx-hairpin-Hlx_DNA-bd_motif"/>
</dbReference>
<gene>
    <name evidence="6 8" type="primary">ruvA</name>
    <name evidence="8" type="ORF">H9856_05265</name>
</gene>
<comment type="caution">
    <text evidence="8">The sequence shown here is derived from an EMBL/GenBank/DDBJ whole genome shotgun (WGS) entry which is preliminary data.</text>
</comment>
<dbReference type="Gene3D" id="2.40.50.140">
    <property type="entry name" value="Nucleic acid-binding proteins"/>
    <property type="match status" value="1"/>
</dbReference>
<comment type="domain">
    <text evidence="6">Has three domains with a flexible linker between the domains II and III and assumes an 'L' shape. Domain III is highly mobile and contacts RuvB.</text>
</comment>
<comment type="caution">
    <text evidence="6">Lacks conserved residue(s) required for the propagation of feature annotation.</text>
</comment>
<keyword evidence="8" id="KW-0378">Hydrolase</keyword>
<evidence type="ECO:0000313" key="9">
    <source>
        <dbReference type="Proteomes" id="UP000824231"/>
    </source>
</evidence>
<dbReference type="Pfam" id="PF07499">
    <property type="entry name" value="RuvA_C"/>
    <property type="match status" value="1"/>
</dbReference>
<evidence type="ECO:0000256" key="1">
    <source>
        <dbReference type="ARBA" id="ARBA00022490"/>
    </source>
</evidence>
<dbReference type="Pfam" id="PF14520">
    <property type="entry name" value="HHH_5"/>
    <property type="match status" value="1"/>
</dbReference>
<dbReference type="Proteomes" id="UP000824231">
    <property type="component" value="Unassembled WGS sequence"/>
</dbReference>
<feature type="region of interest" description="Domain III" evidence="6">
    <location>
        <begin position="152"/>
        <end position="202"/>
    </location>
</feature>
<dbReference type="HAMAP" id="MF_00031">
    <property type="entry name" value="DNA_HJ_migration_RuvA"/>
    <property type="match status" value="1"/>
</dbReference>
<dbReference type="CDD" id="cd14332">
    <property type="entry name" value="UBA_RuvA_C"/>
    <property type="match status" value="1"/>
</dbReference>
<dbReference type="InterPro" id="IPR000085">
    <property type="entry name" value="RuvA"/>
</dbReference>
<keyword evidence="4 6" id="KW-0233">DNA recombination</keyword>
<accession>A0A9D1VI28</accession>
<keyword evidence="1 6" id="KW-0963">Cytoplasm</keyword>
<evidence type="ECO:0000256" key="3">
    <source>
        <dbReference type="ARBA" id="ARBA00023125"/>
    </source>
</evidence>
<dbReference type="GO" id="GO:0006281">
    <property type="term" value="P:DNA repair"/>
    <property type="evidence" value="ECO:0007669"/>
    <property type="project" value="UniProtKB-UniRule"/>
</dbReference>
<dbReference type="GO" id="GO:0006310">
    <property type="term" value="P:DNA recombination"/>
    <property type="evidence" value="ECO:0007669"/>
    <property type="project" value="UniProtKB-UniRule"/>
</dbReference>
<dbReference type="SMART" id="SM00278">
    <property type="entry name" value="HhH1"/>
    <property type="match status" value="2"/>
</dbReference>
<feature type="domain" description="Helix-hairpin-helix DNA-binding motif class 1" evidence="7">
    <location>
        <begin position="71"/>
        <end position="90"/>
    </location>
</feature>
<evidence type="ECO:0000256" key="2">
    <source>
        <dbReference type="ARBA" id="ARBA00022763"/>
    </source>
</evidence>
<reference evidence="8" key="2">
    <citation type="submission" date="2021-04" db="EMBL/GenBank/DDBJ databases">
        <authorList>
            <person name="Gilroy R."/>
        </authorList>
    </citation>
    <scope>NUCLEOTIDE SEQUENCE</scope>
    <source>
        <strain evidence="8">ChiSxjej3B15-572</strain>
    </source>
</reference>
<dbReference type="GO" id="GO:0016787">
    <property type="term" value="F:hydrolase activity"/>
    <property type="evidence" value="ECO:0007669"/>
    <property type="project" value="UniProtKB-KW"/>
</dbReference>
<dbReference type="SUPFAM" id="SSF47781">
    <property type="entry name" value="RuvA domain 2-like"/>
    <property type="match status" value="1"/>
</dbReference>
<dbReference type="AlphaFoldDB" id="A0A9D1VI28"/>
<sequence>MYEYLTGMISMVTPNYIVVDVAGVGYQVQVANPYHYSEGQKNVRVYVYQSVSQDRLELFGFVSQSEKALFLKLISISGIGPKSALAILANPDHQGLIDAIASNDVAYLTKFPKVGKKTASRIIIELQDKFDTLTTNAGQVSLDISSQPLGSNDPQLNDALAALKALGYAERDVNKVKRSLIKEKGLTTDQYLRHGLTLLSNN</sequence>
<dbReference type="SUPFAM" id="SSF46929">
    <property type="entry name" value="DNA helicase RuvA subunit, C-terminal domain"/>
    <property type="match status" value="1"/>
</dbReference>
<proteinExistence type="inferred from homology"/>
<dbReference type="GO" id="GO:0048476">
    <property type="term" value="C:Holliday junction resolvase complex"/>
    <property type="evidence" value="ECO:0007669"/>
    <property type="project" value="UniProtKB-UniRule"/>
</dbReference>
<dbReference type="GO" id="GO:0009379">
    <property type="term" value="C:Holliday junction helicase complex"/>
    <property type="evidence" value="ECO:0007669"/>
    <property type="project" value="InterPro"/>
</dbReference>
<dbReference type="GO" id="GO:0000400">
    <property type="term" value="F:four-way junction DNA binding"/>
    <property type="evidence" value="ECO:0007669"/>
    <property type="project" value="UniProtKB-UniRule"/>
</dbReference>
<dbReference type="Pfam" id="PF01330">
    <property type="entry name" value="RuvA_N"/>
    <property type="match status" value="1"/>
</dbReference>
<dbReference type="InterPro" id="IPR010994">
    <property type="entry name" value="RuvA_2-like"/>
</dbReference>
<dbReference type="GO" id="GO:0009378">
    <property type="term" value="F:four-way junction helicase activity"/>
    <property type="evidence" value="ECO:0007669"/>
    <property type="project" value="InterPro"/>
</dbReference>
<organism evidence="8 9">
    <name type="scientific">Candidatus Limosilactobacillus merdigallinarum</name>
    <dbReference type="NCBI Taxonomy" id="2838652"/>
    <lineage>
        <taxon>Bacteria</taxon>
        <taxon>Bacillati</taxon>
        <taxon>Bacillota</taxon>
        <taxon>Bacilli</taxon>
        <taxon>Lactobacillales</taxon>
        <taxon>Lactobacillaceae</taxon>
        <taxon>Limosilactobacillus</taxon>
    </lineage>
</organism>
<feature type="domain" description="Helix-hairpin-helix DNA-binding motif class 1" evidence="7">
    <location>
        <begin position="106"/>
        <end position="125"/>
    </location>
</feature>
<dbReference type="InterPro" id="IPR011114">
    <property type="entry name" value="RuvA_C"/>
</dbReference>
<dbReference type="NCBIfam" id="TIGR00084">
    <property type="entry name" value="ruvA"/>
    <property type="match status" value="1"/>
</dbReference>
<name>A0A9D1VI28_9LACO</name>
<comment type="similarity">
    <text evidence="6">Belongs to the RuvA family.</text>
</comment>
<evidence type="ECO:0000259" key="7">
    <source>
        <dbReference type="SMART" id="SM00278"/>
    </source>
</evidence>
<dbReference type="EMBL" id="DXFH01000022">
    <property type="protein sequence ID" value="HIX35785.1"/>
    <property type="molecule type" value="Genomic_DNA"/>
</dbReference>
<dbReference type="InterPro" id="IPR036267">
    <property type="entry name" value="RuvA_C_sf"/>
</dbReference>
<comment type="subunit">
    <text evidence="6">Homotetramer. Forms an RuvA(8)-RuvB(12)-Holliday junction (HJ) complex. HJ DNA is sandwiched between 2 RuvA tetramers; dsDNA enters through RuvA and exits via RuvB. An RuvB hexamer assembles on each DNA strand where it exits the tetramer. Each RuvB hexamer is contacted by two RuvA subunits (via domain III) on 2 adjacent RuvB subunits; this complex drives branch migration. In the full resolvosome a probable DNA-RuvA(4)-RuvB(12)-RuvC(2) complex forms which resolves the HJ.</text>
</comment>
<protein>
    <recommendedName>
        <fullName evidence="6">Holliday junction branch migration complex subunit RuvA</fullName>
    </recommendedName>
</protein>
<dbReference type="Gene3D" id="1.10.8.10">
    <property type="entry name" value="DNA helicase RuvA subunit, C-terminal domain"/>
    <property type="match status" value="1"/>
</dbReference>
<evidence type="ECO:0000313" key="8">
    <source>
        <dbReference type="EMBL" id="HIX35785.1"/>
    </source>
</evidence>
<reference evidence="8" key="1">
    <citation type="journal article" date="2021" name="PeerJ">
        <title>Extensive microbial diversity within the chicken gut microbiome revealed by metagenomics and culture.</title>
        <authorList>
            <person name="Gilroy R."/>
            <person name="Ravi A."/>
            <person name="Getino M."/>
            <person name="Pursley I."/>
            <person name="Horton D.L."/>
            <person name="Alikhan N.F."/>
            <person name="Baker D."/>
            <person name="Gharbi K."/>
            <person name="Hall N."/>
            <person name="Watson M."/>
            <person name="Adriaenssens E.M."/>
            <person name="Foster-Nyarko E."/>
            <person name="Jarju S."/>
            <person name="Secka A."/>
            <person name="Antonio M."/>
            <person name="Oren A."/>
            <person name="Chaudhuri R.R."/>
            <person name="La Ragione R."/>
            <person name="Hildebrand F."/>
            <person name="Pallen M.J."/>
        </authorList>
    </citation>
    <scope>NUCLEOTIDE SEQUENCE</scope>
    <source>
        <strain evidence="8">ChiSxjej3B15-572</strain>
    </source>
</reference>
<dbReference type="InterPro" id="IPR013849">
    <property type="entry name" value="DNA_helicase_Holl-junc_RuvA_I"/>
</dbReference>
<keyword evidence="5 6" id="KW-0234">DNA repair</keyword>
<dbReference type="Gene3D" id="1.10.150.20">
    <property type="entry name" value="5' to 3' exonuclease, C-terminal subdomain"/>
    <property type="match status" value="1"/>
</dbReference>
<dbReference type="GO" id="GO:0005524">
    <property type="term" value="F:ATP binding"/>
    <property type="evidence" value="ECO:0007669"/>
    <property type="project" value="InterPro"/>
</dbReference>
<feature type="region of interest" description="Domain II" evidence="6">
    <location>
        <begin position="63"/>
        <end position="140"/>
    </location>
</feature>
<evidence type="ECO:0000256" key="6">
    <source>
        <dbReference type="HAMAP-Rule" id="MF_00031"/>
    </source>
</evidence>
<keyword evidence="2 6" id="KW-0227">DNA damage</keyword>
<keyword evidence="3 6" id="KW-0238">DNA-binding</keyword>